<protein>
    <recommendedName>
        <fullName evidence="8">Protein nucleotidyltransferase YdiU</fullName>
        <ecNumber evidence="8">2.7.7.-</ecNumber>
    </recommendedName>
    <alternativeName>
        <fullName evidence="8">Protein adenylyltransferase YdiU</fullName>
        <ecNumber evidence="8">2.7.7.108</ecNumber>
    </alternativeName>
    <alternativeName>
        <fullName evidence="8">Protein uridylyltransferase YdiU</fullName>
        <ecNumber evidence="8">2.7.7.-</ecNumber>
    </alternativeName>
</protein>
<dbReference type="GO" id="GO:0005524">
    <property type="term" value="F:ATP binding"/>
    <property type="evidence" value="ECO:0007669"/>
    <property type="project" value="UniProtKB-UniRule"/>
</dbReference>
<reference evidence="9 10" key="1">
    <citation type="submission" date="2020-08" db="EMBL/GenBank/DDBJ databases">
        <title>Oceanospirillum sp. nov. isolated from marine sediment.</title>
        <authorList>
            <person name="Ji X."/>
        </authorList>
    </citation>
    <scope>NUCLEOTIDE SEQUENCE [LARGE SCALE GENOMIC DNA]</scope>
    <source>
        <strain evidence="9 10">D5</strain>
    </source>
</reference>
<evidence type="ECO:0000256" key="8">
    <source>
        <dbReference type="HAMAP-Rule" id="MF_00692"/>
    </source>
</evidence>
<evidence type="ECO:0000256" key="7">
    <source>
        <dbReference type="ARBA" id="ARBA00022842"/>
    </source>
</evidence>
<evidence type="ECO:0000256" key="2">
    <source>
        <dbReference type="ARBA" id="ARBA00022679"/>
    </source>
</evidence>
<dbReference type="PANTHER" id="PTHR32057:SF14">
    <property type="entry name" value="PROTEIN ADENYLYLTRANSFERASE SELO, MITOCHONDRIAL"/>
    <property type="match status" value="1"/>
</dbReference>
<evidence type="ECO:0000256" key="4">
    <source>
        <dbReference type="ARBA" id="ARBA00022723"/>
    </source>
</evidence>
<keyword evidence="3 8" id="KW-0548">Nucleotidyltransferase</keyword>
<dbReference type="NCBIfam" id="NF000658">
    <property type="entry name" value="PRK00029.1"/>
    <property type="match status" value="1"/>
</dbReference>
<comment type="cofactor">
    <cofactor evidence="8">
        <name>Mg(2+)</name>
        <dbReference type="ChEBI" id="CHEBI:18420"/>
    </cofactor>
    <cofactor evidence="8">
        <name>Mn(2+)</name>
        <dbReference type="ChEBI" id="CHEBI:29035"/>
    </cofactor>
</comment>
<dbReference type="InterPro" id="IPR003846">
    <property type="entry name" value="SelO"/>
</dbReference>
<feature type="active site" description="Proton acceptor" evidence="8">
    <location>
        <position position="259"/>
    </location>
</feature>
<feature type="binding site" evidence="8">
    <location>
        <position position="98"/>
    </location>
    <ligand>
        <name>ATP</name>
        <dbReference type="ChEBI" id="CHEBI:30616"/>
    </ligand>
</feature>
<feature type="binding site" evidence="8">
    <location>
        <position position="132"/>
    </location>
    <ligand>
        <name>ATP</name>
        <dbReference type="ChEBI" id="CHEBI:30616"/>
    </ligand>
</feature>
<keyword evidence="8" id="KW-0464">Manganese</keyword>
<dbReference type="EMBL" id="JACJFM010000011">
    <property type="protein sequence ID" value="MBB1487006.1"/>
    <property type="molecule type" value="Genomic_DNA"/>
</dbReference>
<comment type="catalytic activity">
    <reaction evidence="8">
        <text>L-tyrosyl-[protein] + ATP = O-(5'-adenylyl)-L-tyrosyl-[protein] + diphosphate</text>
        <dbReference type="Rhea" id="RHEA:54288"/>
        <dbReference type="Rhea" id="RHEA-COMP:10136"/>
        <dbReference type="Rhea" id="RHEA-COMP:13846"/>
        <dbReference type="ChEBI" id="CHEBI:30616"/>
        <dbReference type="ChEBI" id="CHEBI:33019"/>
        <dbReference type="ChEBI" id="CHEBI:46858"/>
        <dbReference type="ChEBI" id="CHEBI:83624"/>
        <dbReference type="EC" id="2.7.7.108"/>
    </reaction>
</comment>
<comment type="catalytic activity">
    <reaction evidence="8">
        <text>L-histidyl-[protein] + UTP = N(tele)-(5'-uridylyl)-L-histidyl-[protein] + diphosphate</text>
        <dbReference type="Rhea" id="RHEA:83891"/>
        <dbReference type="Rhea" id="RHEA-COMP:9745"/>
        <dbReference type="Rhea" id="RHEA-COMP:20239"/>
        <dbReference type="ChEBI" id="CHEBI:29979"/>
        <dbReference type="ChEBI" id="CHEBI:33019"/>
        <dbReference type="ChEBI" id="CHEBI:46398"/>
        <dbReference type="ChEBI" id="CHEBI:233474"/>
    </reaction>
</comment>
<feature type="binding site" evidence="8">
    <location>
        <position position="96"/>
    </location>
    <ligand>
        <name>ATP</name>
        <dbReference type="ChEBI" id="CHEBI:30616"/>
    </ligand>
</feature>
<dbReference type="EC" id="2.7.7.108" evidence="8"/>
<feature type="binding site" evidence="8">
    <location>
        <position position="99"/>
    </location>
    <ligand>
        <name>ATP</name>
        <dbReference type="ChEBI" id="CHEBI:30616"/>
    </ligand>
</feature>
<evidence type="ECO:0000256" key="1">
    <source>
        <dbReference type="ARBA" id="ARBA00009747"/>
    </source>
</evidence>
<feature type="binding site" evidence="8">
    <location>
        <position position="183"/>
    </location>
    <ligand>
        <name>ATP</name>
        <dbReference type="ChEBI" id="CHEBI:30616"/>
    </ligand>
</feature>
<dbReference type="GO" id="GO:0070733">
    <property type="term" value="F:AMPylase activity"/>
    <property type="evidence" value="ECO:0007669"/>
    <property type="project" value="UniProtKB-EC"/>
</dbReference>
<comment type="catalytic activity">
    <reaction evidence="8">
        <text>L-seryl-[protein] + UTP = O-(5'-uridylyl)-L-seryl-[protein] + diphosphate</text>
        <dbReference type="Rhea" id="RHEA:64604"/>
        <dbReference type="Rhea" id="RHEA-COMP:9863"/>
        <dbReference type="Rhea" id="RHEA-COMP:16635"/>
        <dbReference type="ChEBI" id="CHEBI:29999"/>
        <dbReference type="ChEBI" id="CHEBI:33019"/>
        <dbReference type="ChEBI" id="CHEBI:46398"/>
        <dbReference type="ChEBI" id="CHEBI:156051"/>
    </reaction>
</comment>
<dbReference type="GO" id="GO:0000287">
    <property type="term" value="F:magnesium ion binding"/>
    <property type="evidence" value="ECO:0007669"/>
    <property type="project" value="UniProtKB-UniRule"/>
</dbReference>
<keyword evidence="2 8" id="KW-0808">Transferase</keyword>
<feature type="binding site" evidence="8">
    <location>
        <position position="131"/>
    </location>
    <ligand>
        <name>ATP</name>
        <dbReference type="ChEBI" id="CHEBI:30616"/>
    </ligand>
</feature>
<comment type="caution">
    <text evidence="9">The sequence shown here is derived from an EMBL/GenBank/DDBJ whole genome shotgun (WGS) entry which is preliminary data.</text>
</comment>
<dbReference type="EC" id="2.7.7.-" evidence="8"/>
<dbReference type="GO" id="GO:0030145">
    <property type="term" value="F:manganese ion binding"/>
    <property type="evidence" value="ECO:0007669"/>
    <property type="project" value="UniProtKB-UniRule"/>
</dbReference>
<name>A0A839IS36_9GAMM</name>
<proteinExistence type="inferred from homology"/>
<keyword evidence="5 8" id="KW-0547">Nucleotide-binding</keyword>
<feature type="binding site" evidence="8">
    <location>
        <position position="119"/>
    </location>
    <ligand>
        <name>ATP</name>
        <dbReference type="ChEBI" id="CHEBI:30616"/>
    </ligand>
</feature>
<comment type="catalytic activity">
    <reaction evidence="8">
        <text>L-threonyl-[protein] + ATP = 3-O-(5'-adenylyl)-L-threonyl-[protein] + diphosphate</text>
        <dbReference type="Rhea" id="RHEA:54292"/>
        <dbReference type="Rhea" id="RHEA-COMP:11060"/>
        <dbReference type="Rhea" id="RHEA-COMP:13847"/>
        <dbReference type="ChEBI" id="CHEBI:30013"/>
        <dbReference type="ChEBI" id="CHEBI:30616"/>
        <dbReference type="ChEBI" id="CHEBI:33019"/>
        <dbReference type="ChEBI" id="CHEBI:138113"/>
        <dbReference type="EC" id="2.7.7.108"/>
    </reaction>
</comment>
<feature type="binding site" evidence="8">
    <location>
        <position position="269"/>
    </location>
    <ligand>
        <name>ATP</name>
        <dbReference type="ChEBI" id="CHEBI:30616"/>
    </ligand>
</feature>
<dbReference type="RefSeq" id="WP_182808789.1">
    <property type="nucleotide sequence ID" value="NZ_JACJFM010000011.1"/>
</dbReference>
<comment type="function">
    <text evidence="8">Nucleotidyltransferase involved in the post-translational modification of proteins. It can catalyze the addition of adenosine monophosphate (AMP) or uridine monophosphate (UMP) to a protein, resulting in modifications known as AMPylation and UMPylation.</text>
</comment>
<feature type="binding site" evidence="8">
    <location>
        <position position="190"/>
    </location>
    <ligand>
        <name>ATP</name>
        <dbReference type="ChEBI" id="CHEBI:30616"/>
    </ligand>
</feature>
<organism evidence="9 10">
    <name type="scientific">Oceanospirillum sediminis</name>
    <dbReference type="NCBI Taxonomy" id="2760088"/>
    <lineage>
        <taxon>Bacteria</taxon>
        <taxon>Pseudomonadati</taxon>
        <taxon>Pseudomonadota</taxon>
        <taxon>Gammaproteobacteria</taxon>
        <taxon>Oceanospirillales</taxon>
        <taxon>Oceanospirillaceae</taxon>
        <taxon>Oceanospirillum</taxon>
    </lineage>
</organism>
<dbReference type="PANTHER" id="PTHR32057">
    <property type="entry name" value="PROTEIN ADENYLYLTRANSFERASE SELO, MITOCHONDRIAL"/>
    <property type="match status" value="1"/>
</dbReference>
<accession>A0A839IS36</accession>
<evidence type="ECO:0000256" key="6">
    <source>
        <dbReference type="ARBA" id="ARBA00022840"/>
    </source>
</evidence>
<feature type="binding site" evidence="8">
    <location>
        <position position="269"/>
    </location>
    <ligand>
        <name>Mg(2+)</name>
        <dbReference type="ChEBI" id="CHEBI:18420"/>
    </ligand>
</feature>
<comment type="similarity">
    <text evidence="1 8">Belongs to the SELO family.</text>
</comment>
<evidence type="ECO:0000256" key="3">
    <source>
        <dbReference type="ARBA" id="ARBA00022695"/>
    </source>
</evidence>
<dbReference type="Pfam" id="PF02696">
    <property type="entry name" value="SelO"/>
    <property type="match status" value="1"/>
</dbReference>
<dbReference type="AlphaFoldDB" id="A0A839IS36"/>
<evidence type="ECO:0000256" key="5">
    <source>
        <dbReference type="ARBA" id="ARBA00022741"/>
    </source>
</evidence>
<keyword evidence="7 8" id="KW-0460">Magnesium</keyword>
<gene>
    <name evidence="8" type="primary">ydiU</name>
    <name evidence="8" type="synonym">selO</name>
    <name evidence="9" type="ORF">H4O21_10325</name>
</gene>
<evidence type="ECO:0000313" key="9">
    <source>
        <dbReference type="EMBL" id="MBB1487006.1"/>
    </source>
</evidence>
<comment type="catalytic activity">
    <reaction evidence="8">
        <text>L-tyrosyl-[protein] + UTP = O-(5'-uridylyl)-L-tyrosyl-[protein] + diphosphate</text>
        <dbReference type="Rhea" id="RHEA:83887"/>
        <dbReference type="Rhea" id="RHEA-COMP:10136"/>
        <dbReference type="Rhea" id="RHEA-COMP:20238"/>
        <dbReference type="ChEBI" id="CHEBI:33019"/>
        <dbReference type="ChEBI" id="CHEBI:46398"/>
        <dbReference type="ChEBI" id="CHEBI:46858"/>
        <dbReference type="ChEBI" id="CHEBI:90602"/>
    </reaction>
</comment>
<dbReference type="HAMAP" id="MF_00692">
    <property type="entry name" value="SelO"/>
    <property type="match status" value="1"/>
</dbReference>
<keyword evidence="6 8" id="KW-0067">ATP-binding</keyword>
<dbReference type="Proteomes" id="UP000565262">
    <property type="component" value="Unassembled WGS sequence"/>
</dbReference>
<sequence length="512" mass="58437">MNLQPALTDLMHLRLDNSYARLPEHFYHRIEPVPLDSAHLISINSDVARLLELDPSALDYQQLTDLFSGQLTLAGSEPLAMKYAGHQFGVYNPQLGDGRGLLLGEVVTGDGERWDLHLKGSGQTRYSRFGDGRAVLRSSIREYLVSAAMQGLGIPTTQALCLVGSDQTVIRDGLAEPCATLLRVTRCHIRFGHFEHFYHNRQLDELKQLNRYCLQRYFPEYLQESNPSLTMLNEVIKRSARLVALWQAYGFVHGVMNTDNMSLIGETLDYGPYQFMDQYKQNTISNRSDHQGRYAFNQQPDVMHWNLYCLAQCFIPLVHKDPQQAKALLEAALGEFNTLYAGYYYQIMSRRLGLTPIALTGTEDLLPLTTNKKHQTLIDDLTRLLESQQTDLTLMVRLLSETPIPDQIHNLQTITPRPQAFEHWLHSYHQHLQDYPVSDSERQMQMLQVNPVFLLRNYMAQEAIEQAHQGNFTLINDLLPVLRQPYQQHHNMARFAGPAPDWASGIGLSCSS</sequence>
<keyword evidence="10" id="KW-1185">Reference proteome</keyword>
<evidence type="ECO:0000313" key="10">
    <source>
        <dbReference type="Proteomes" id="UP000565262"/>
    </source>
</evidence>
<keyword evidence="4 8" id="KW-0479">Metal-binding</keyword>
<feature type="binding site" evidence="8">
    <location>
        <position position="260"/>
    </location>
    <ligand>
        <name>Mg(2+)</name>
        <dbReference type="ChEBI" id="CHEBI:18420"/>
    </ligand>
</feature>
<comment type="catalytic activity">
    <reaction evidence="8">
        <text>L-seryl-[protein] + ATP = 3-O-(5'-adenylyl)-L-seryl-[protein] + diphosphate</text>
        <dbReference type="Rhea" id="RHEA:58120"/>
        <dbReference type="Rhea" id="RHEA-COMP:9863"/>
        <dbReference type="Rhea" id="RHEA-COMP:15073"/>
        <dbReference type="ChEBI" id="CHEBI:29999"/>
        <dbReference type="ChEBI" id="CHEBI:30616"/>
        <dbReference type="ChEBI" id="CHEBI:33019"/>
        <dbReference type="ChEBI" id="CHEBI:142516"/>
        <dbReference type="EC" id="2.7.7.108"/>
    </reaction>
</comment>